<gene>
    <name evidence="1" type="ORF">AVDCRST_MAG35-3169</name>
</gene>
<sequence>MARARALAASAQPGRRRLLGITGAPGAGKSTLAAQVAEALGPEVAVVAPMDGFHLASSTLVAWGRAERKGAPDTFDAGGYAALLARLRTATDVVHAPRFDRHLEESIGSAIPVRPEVPLVVTEGNYLLLGAEHGPHWAAAREALDEVWFVEVDEDLRLARLVARHVEHGRAPDEARVWARGSDQRNAELVAAGRRLADLVVTLADAPAPT</sequence>
<dbReference type="Gene3D" id="3.40.50.300">
    <property type="entry name" value="P-loop containing nucleotide triphosphate hydrolases"/>
    <property type="match status" value="3"/>
</dbReference>
<dbReference type="InterPro" id="IPR027417">
    <property type="entry name" value="P-loop_NTPase"/>
</dbReference>
<protein>
    <submittedName>
        <fullName evidence="1">Uridine kinase family protein YggC homolog</fullName>
    </submittedName>
</protein>
<organism evidence="1">
    <name type="scientific">uncultured Quadrisphaera sp</name>
    <dbReference type="NCBI Taxonomy" id="904978"/>
    <lineage>
        <taxon>Bacteria</taxon>
        <taxon>Bacillati</taxon>
        <taxon>Actinomycetota</taxon>
        <taxon>Actinomycetes</taxon>
        <taxon>Kineosporiales</taxon>
        <taxon>Kineosporiaceae</taxon>
        <taxon>Quadrisphaera</taxon>
        <taxon>environmental samples</taxon>
    </lineage>
</organism>
<reference evidence="1" key="1">
    <citation type="submission" date="2020-02" db="EMBL/GenBank/DDBJ databases">
        <authorList>
            <person name="Meier V. D."/>
        </authorList>
    </citation>
    <scope>NUCLEOTIDE SEQUENCE</scope>
    <source>
        <strain evidence="1">AVDCRST_MAG35</strain>
    </source>
</reference>
<dbReference type="NCBIfam" id="NF006743">
    <property type="entry name" value="PRK09270.1-2"/>
    <property type="match status" value="1"/>
</dbReference>
<accession>A0A6J4QEE6</accession>
<dbReference type="AlphaFoldDB" id="A0A6J4QEE6"/>
<dbReference type="GO" id="GO:0016301">
    <property type="term" value="F:kinase activity"/>
    <property type="evidence" value="ECO:0007669"/>
    <property type="project" value="UniProtKB-KW"/>
</dbReference>
<proteinExistence type="predicted"/>
<dbReference type="EMBL" id="CADCUY010000601">
    <property type="protein sequence ID" value="CAA9439501.1"/>
    <property type="molecule type" value="Genomic_DNA"/>
</dbReference>
<keyword evidence="1" id="KW-0418">Kinase</keyword>
<dbReference type="PANTHER" id="PTHR10285">
    <property type="entry name" value="URIDINE KINASE"/>
    <property type="match status" value="1"/>
</dbReference>
<evidence type="ECO:0000313" key="1">
    <source>
        <dbReference type="EMBL" id="CAA9439501.1"/>
    </source>
</evidence>
<keyword evidence="1" id="KW-0808">Transferase</keyword>
<name>A0A6J4QEE6_9ACTN</name>
<dbReference type="SUPFAM" id="SSF52540">
    <property type="entry name" value="P-loop containing nucleoside triphosphate hydrolases"/>
    <property type="match status" value="1"/>
</dbReference>
<dbReference type="Pfam" id="PF03308">
    <property type="entry name" value="MeaB"/>
    <property type="match status" value="1"/>
</dbReference>